<dbReference type="PANTHER" id="PTHR31992">
    <property type="entry name" value="DOF ZINC FINGER PROTEIN DOF1.4-RELATED"/>
    <property type="match status" value="1"/>
</dbReference>
<evidence type="ECO:0000256" key="7">
    <source>
        <dbReference type="ARBA" id="ARBA00023242"/>
    </source>
</evidence>
<gene>
    <name evidence="11" type="primary">LOC109022349</name>
</gene>
<evidence type="ECO:0000256" key="1">
    <source>
        <dbReference type="ARBA" id="ARBA00022723"/>
    </source>
</evidence>
<evidence type="ECO:0000256" key="2">
    <source>
        <dbReference type="ARBA" id="ARBA00022771"/>
    </source>
</evidence>
<comment type="subcellular location">
    <subcellularLocation>
        <location evidence="8 9">Nucleus</location>
    </subcellularLocation>
</comment>
<dbReference type="FunCoup" id="A0A2I4HX71">
    <property type="interactions" value="38"/>
</dbReference>
<proteinExistence type="predicted"/>
<dbReference type="Gramene" id="Jr15_01740_p1">
    <property type="protein sequence ID" value="cds.Jr15_01740_p1"/>
    <property type="gene ID" value="Jr15_01740"/>
</dbReference>
<evidence type="ECO:0000256" key="8">
    <source>
        <dbReference type="PROSITE-ProRule" id="PRU00071"/>
    </source>
</evidence>
<evidence type="ECO:0000256" key="5">
    <source>
        <dbReference type="ARBA" id="ARBA00023125"/>
    </source>
</evidence>
<dbReference type="KEGG" id="jre:109022349"/>
<dbReference type="Pfam" id="PF02701">
    <property type="entry name" value="Zn_ribbon_Dof"/>
    <property type="match status" value="1"/>
</dbReference>
<keyword evidence="4 9" id="KW-0805">Transcription regulation</keyword>
<dbReference type="Proteomes" id="UP000235220">
    <property type="component" value="Chromosome 15"/>
</dbReference>
<name>A0A2I4HX71_JUGRE</name>
<keyword evidence="2 8" id="KW-0863">Zinc-finger</keyword>
<dbReference type="PROSITE" id="PS50884">
    <property type="entry name" value="ZF_DOF_2"/>
    <property type="match status" value="1"/>
</dbReference>
<keyword evidence="1 9" id="KW-0479">Metal-binding</keyword>
<evidence type="ECO:0000256" key="9">
    <source>
        <dbReference type="RuleBase" id="RU369094"/>
    </source>
</evidence>
<reference evidence="11" key="1">
    <citation type="submission" date="2025-08" db="UniProtKB">
        <authorList>
            <consortium name="RefSeq"/>
        </authorList>
    </citation>
    <scope>IDENTIFICATION</scope>
    <source>
        <tissue evidence="11">Leaves</tissue>
    </source>
</reference>
<dbReference type="PANTHER" id="PTHR31992:SF316">
    <property type="entry name" value="DOF ZINC FINGER PROTEIN DOF1.2"/>
    <property type="match status" value="1"/>
</dbReference>
<keyword evidence="6 9" id="KW-0804">Transcription</keyword>
<dbReference type="InterPro" id="IPR003851">
    <property type="entry name" value="Znf_Dof"/>
</dbReference>
<comment type="function">
    <text evidence="9">Transcription factor that binds specifically to a 5'-AA[AG]G-3' consensus core sequence.</text>
</comment>
<protein>
    <recommendedName>
        <fullName evidence="9">Dof zinc finger protein</fullName>
    </recommendedName>
</protein>
<dbReference type="RefSeq" id="XP_018860771.2">
    <property type="nucleotide sequence ID" value="XM_019005226.2"/>
</dbReference>
<dbReference type="GO" id="GO:0005634">
    <property type="term" value="C:nucleus"/>
    <property type="evidence" value="ECO:0007669"/>
    <property type="project" value="UniProtKB-SubCell"/>
</dbReference>
<keyword evidence="10" id="KW-1185">Reference proteome</keyword>
<dbReference type="STRING" id="51240.A0A2I4HX71"/>
<dbReference type="GeneID" id="109022349"/>
<evidence type="ECO:0000313" key="10">
    <source>
        <dbReference type="Proteomes" id="UP000235220"/>
    </source>
</evidence>
<keyword evidence="7 8" id="KW-0539">Nucleus</keyword>
<accession>A0A2I4HX71</accession>
<keyword evidence="3 9" id="KW-0862">Zinc</keyword>
<evidence type="ECO:0000256" key="4">
    <source>
        <dbReference type="ARBA" id="ARBA00023015"/>
    </source>
</evidence>
<dbReference type="GO" id="GO:0003700">
    <property type="term" value="F:DNA-binding transcription factor activity"/>
    <property type="evidence" value="ECO:0007669"/>
    <property type="project" value="UniProtKB-UniRule"/>
</dbReference>
<dbReference type="GO" id="GO:0008270">
    <property type="term" value="F:zinc ion binding"/>
    <property type="evidence" value="ECO:0007669"/>
    <property type="project" value="UniProtKB-KW"/>
</dbReference>
<organism evidence="10 11">
    <name type="scientific">Juglans regia</name>
    <name type="common">English walnut</name>
    <dbReference type="NCBI Taxonomy" id="51240"/>
    <lineage>
        <taxon>Eukaryota</taxon>
        <taxon>Viridiplantae</taxon>
        <taxon>Streptophyta</taxon>
        <taxon>Embryophyta</taxon>
        <taxon>Tracheophyta</taxon>
        <taxon>Spermatophyta</taxon>
        <taxon>Magnoliopsida</taxon>
        <taxon>eudicotyledons</taxon>
        <taxon>Gunneridae</taxon>
        <taxon>Pentapetalae</taxon>
        <taxon>rosids</taxon>
        <taxon>fabids</taxon>
        <taxon>Fagales</taxon>
        <taxon>Juglandaceae</taxon>
        <taxon>Juglans</taxon>
    </lineage>
</organism>
<dbReference type="GO" id="GO:0003677">
    <property type="term" value="F:DNA binding"/>
    <property type="evidence" value="ECO:0007669"/>
    <property type="project" value="UniProtKB-UniRule"/>
</dbReference>
<dbReference type="PROSITE" id="PS01361">
    <property type="entry name" value="ZF_DOF_1"/>
    <property type="match status" value="1"/>
</dbReference>
<dbReference type="InterPro" id="IPR045174">
    <property type="entry name" value="Dof"/>
</dbReference>
<dbReference type="AlphaFoldDB" id="A0A2I4HX71"/>
<evidence type="ECO:0000256" key="3">
    <source>
        <dbReference type="ARBA" id="ARBA00022833"/>
    </source>
</evidence>
<evidence type="ECO:0000313" key="11">
    <source>
        <dbReference type="RefSeq" id="XP_018860771.2"/>
    </source>
</evidence>
<evidence type="ECO:0000256" key="6">
    <source>
        <dbReference type="ARBA" id="ARBA00023163"/>
    </source>
</evidence>
<dbReference type="OrthoDB" id="1927254at2759"/>
<sequence>MFTASRPPLAMADRRWKPNVEVAPNCPRCASSNTKFCYYNNYSLSQPRYFCKGCRRYWTKGGSLRNIPVGGVCSRKNRRARSASLPQTQQACLTSFRNYNIANYEQSTDSCEYSNGDSKADIDLAVVFARFLNQNPSTTDEPEFRTVPELPNDSFNALSESPCSLILGGGEQNSAVFDCHRPNIRESDEILVQGVDPQEDKVHELIDEDDAANEFHLLQALLDDEMVQEVLRSDAATSPSLTWQRPVVHLQELEFSVQSNNHLSRMNLISDSTWSCSDLSGFDVIFSRI</sequence>
<keyword evidence="5 8" id="KW-0238">DNA-binding</keyword>